<dbReference type="AlphaFoldDB" id="A0A645HXX9"/>
<sequence>MNGEHLDIQVHSGGNGFSDRIGNIVEFEIEEDLSAALANLTDDVRSGAGEELAADFERTHVRGEFAGQAEGIGGVRYIQGDNDRVAQHA</sequence>
<dbReference type="EMBL" id="VSSQ01102546">
    <property type="protein sequence ID" value="MPN43857.1"/>
    <property type="molecule type" value="Genomic_DNA"/>
</dbReference>
<reference evidence="1" key="1">
    <citation type="submission" date="2019-08" db="EMBL/GenBank/DDBJ databases">
        <authorList>
            <person name="Kucharzyk K."/>
            <person name="Murdoch R.W."/>
            <person name="Higgins S."/>
            <person name="Loffler F."/>
        </authorList>
    </citation>
    <scope>NUCLEOTIDE SEQUENCE</scope>
</reference>
<name>A0A645HXX9_9ZZZZ</name>
<organism evidence="1">
    <name type="scientific">bioreactor metagenome</name>
    <dbReference type="NCBI Taxonomy" id="1076179"/>
    <lineage>
        <taxon>unclassified sequences</taxon>
        <taxon>metagenomes</taxon>
        <taxon>ecological metagenomes</taxon>
    </lineage>
</organism>
<proteinExistence type="predicted"/>
<protein>
    <submittedName>
        <fullName evidence="1">Uncharacterized protein</fullName>
    </submittedName>
</protein>
<evidence type="ECO:0000313" key="1">
    <source>
        <dbReference type="EMBL" id="MPN43857.1"/>
    </source>
</evidence>
<accession>A0A645HXX9</accession>
<gene>
    <name evidence="1" type="ORF">SDC9_191418</name>
</gene>
<comment type="caution">
    <text evidence="1">The sequence shown here is derived from an EMBL/GenBank/DDBJ whole genome shotgun (WGS) entry which is preliminary data.</text>
</comment>